<dbReference type="EMBL" id="SGPM01000272">
    <property type="protein sequence ID" value="THH27193.1"/>
    <property type="molecule type" value="Genomic_DNA"/>
</dbReference>
<dbReference type="OrthoDB" id="9936937at2759"/>
<organism evidence="4 5">
    <name type="scientific">Antrodiella citrinella</name>
    <dbReference type="NCBI Taxonomy" id="2447956"/>
    <lineage>
        <taxon>Eukaryota</taxon>
        <taxon>Fungi</taxon>
        <taxon>Dikarya</taxon>
        <taxon>Basidiomycota</taxon>
        <taxon>Agaricomycotina</taxon>
        <taxon>Agaricomycetes</taxon>
        <taxon>Polyporales</taxon>
        <taxon>Steccherinaceae</taxon>
        <taxon>Antrodiella</taxon>
    </lineage>
</organism>
<dbReference type="Pfam" id="PF25871">
    <property type="entry name" value="HTH_76"/>
    <property type="match status" value="1"/>
</dbReference>
<evidence type="ECO:0000259" key="3">
    <source>
        <dbReference type="Pfam" id="PF25871"/>
    </source>
</evidence>
<dbReference type="InterPro" id="IPR040554">
    <property type="entry name" value="KPWE_PEX14_dom"/>
</dbReference>
<evidence type="ECO:0000256" key="1">
    <source>
        <dbReference type="SAM" id="MobiDB-lite"/>
    </source>
</evidence>
<keyword evidence="5" id="KW-1185">Reference proteome</keyword>
<sequence length="137" mass="15094">MATESLAIAEFLNYPFDSDETYQQGLAGIIAGGALEGKTDVERSDVLQRSRLFYYNRLKGSTLTPEDVKLYQTTSGNAALAPQAEEPSTTQAPEEPRTLTFAELKELIESGRTDQIPNNRHIPNDLHPAAPTARWGE</sequence>
<proteinExistence type="predicted"/>
<evidence type="ECO:0000313" key="4">
    <source>
        <dbReference type="EMBL" id="THH27193.1"/>
    </source>
</evidence>
<evidence type="ECO:0000313" key="5">
    <source>
        <dbReference type="Proteomes" id="UP000308730"/>
    </source>
</evidence>
<feature type="domain" description="Peroxisomal membrane protein PEX14-like KPWE" evidence="2">
    <location>
        <begin position="96"/>
        <end position="133"/>
    </location>
</feature>
<feature type="domain" description="PEX14-like helix-turn-helix" evidence="3">
    <location>
        <begin position="9"/>
        <end position="74"/>
    </location>
</feature>
<dbReference type="Proteomes" id="UP000308730">
    <property type="component" value="Unassembled WGS sequence"/>
</dbReference>
<comment type="caution">
    <text evidence="4">The sequence shown here is derived from an EMBL/GenBank/DDBJ whole genome shotgun (WGS) entry which is preliminary data.</text>
</comment>
<name>A0A4V3XHY6_9APHY</name>
<feature type="region of interest" description="Disordered" evidence="1">
    <location>
        <begin position="108"/>
        <end position="137"/>
    </location>
</feature>
<dbReference type="Pfam" id="PF17733">
    <property type="entry name" value="KPWE_dom"/>
    <property type="match status" value="1"/>
</dbReference>
<gene>
    <name evidence="4" type="ORF">EUX98_g6994</name>
</gene>
<protein>
    <submittedName>
        <fullName evidence="4">Uncharacterized protein</fullName>
    </submittedName>
</protein>
<dbReference type="InterPro" id="IPR058841">
    <property type="entry name" value="HTH_76"/>
</dbReference>
<evidence type="ECO:0000259" key="2">
    <source>
        <dbReference type="Pfam" id="PF17733"/>
    </source>
</evidence>
<reference evidence="4 5" key="1">
    <citation type="submission" date="2019-02" db="EMBL/GenBank/DDBJ databases">
        <title>Genome sequencing of the rare red list fungi Antrodiella citrinella (Flaviporus citrinellus).</title>
        <authorList>
            <person name="Buettner E."/>
            <person name="Kellner H."/>
        </authorList>
    </citation>
    <scope>NUCLEOTIDE SEQUENCE [LARGE SCALE GENOMIC DNA]</scope>
    <source>
        <strain evidence="4 5">DSM 108506</strain>
    </source>
</reference>
<feature type="region of interest" description="Disordered" evidence="1">
    <location>
        <begin position="75"/>
        <end position="96"/>
    </location>
</feature>
<accession>A0A4V3XHY6</accession>
<dbReference type="AlphaFoldDB" id="A0A4V3XHY6"/>